<evidence type="ECO:0000313" key="4">
    <source>
        <dbReference type="Proteomes" id="UP000030747"/>
    </source>
</evidence>
<protein>
    <submittedName>
        <fullName evidence="3">Uncharacterized protein</fullName>
    </submittedName>
</protein>
<proteinExistence type="predicted"/>
<keyword evidence="4" id="KW-1185">Reference proteome</keyword>
<evidence type="ECO:0000313" key="3">
    <source>
        <dbReference type="EMBL" id="CDJ41308.1"/>
    </source>
</evidence>
<reference evidence="3" key="1">
    <citation type="submission" date="2013-10" db="EMBL/GenBank/DDBJ databases">
        <title>Genomic analysis of the causative agents of coccidiosis in chickens.</title>
        <authorList>
            <person name="Reid A.J."/>
            <person name="Blake D."/>
            <person name="Billington K."/>
            <person name="Browne H."/>
            <person name="Dunn M."/>
            <person name="Hung S."/>
            <person name="Kawahara F."/>
            <person name="Miranda-Saavedra D."/>
            <person name="Mourier T."/>
            <person name="Nagra H."/>
            <person name="Otto T.D."/>
            <person name="Rawlings N."/>
            <person name="Sanchez A."/>
            <person name="Sanders M."/>
            <person name="Subramaniam C."/>
            <person name="Tay Y."/>
            <person name="Dear P."/>
            <person name="Doerig C."/>
            <person name="Gruber A."/>
            <person name="Parkinson J."/>
            <person name="Shirley M."/>
            <person name="Wan K.L."/>
            <person name="Berriman M."/>
            <person name="Tomley F."/>
            <person name="Pain A."/>
        </authorList>
    </citation>
    <scope>NUCLEOTIDE SEQUENCE [LARGE SCALE GENOMIC DNA]</scope>
    <source>
        <strain evidence="3">Houghton</strain>
    </source>
</reference>
<organism evidence="3 4">
    <name type="scientific">Eimeria tenella</name>
    <name type="common">Coccidian parasite</name>
    <dbReference type="NCBI Taxonomy" id="5802"/>
    <lineage>
        <taxon>Eukaryota</taxon>
        <taxon>Sar</taxon>
        <taxon>Alveolata</taxon>
        <taxon>Apicomplexa</taxon>
        <taxon>Conoidasida</taxon>
        <taxon>Coccidia</taxon>
        <taxon>Eucoccidiorida</taxon>
        <taxon>Eimeriorina</taxon>
        <taxon>Eimeriidae</taxon>
        <taxon>Eimeria</taxon>
    </lineage>
</organism>
<keyword evidence="2" id="KW-0812">Transmembrane</keyword>
<sequence length="438" mass="47473">MFSGTTGITHEKESLSACSFKELPRPSLAAAFPPFRSLHSIATSLSSQAAAAAPSPRANSSGSSAAAAPDAASSPPVDSKETVEPQESVLALKGEENYSADPPEGSYAHELLEHIQRVERDRRQRQLVDPQFSRMKDKMKAAYESGDTKEYQRLRSETKQFLKQHGIGVLPTSFLQMLLLGLAISLSTPAIRAISADPFNWKSFAVEQPAWLESLALPDASGLTAAVCWLVFVSTMAAGWMVSAKIQKRCPSPPASSGFSSPSVMRGFGLVAATTFAFYSGTQLPAAALLFLVPAFALQSALMRIFRLRSVESLLHLVPEGLRPLQQTYLGLLQRRQPALMAAWKRRARDPRYKEAVADAAAAGAAATSRAVVQLWKELSNESGAANPAKMQTWAQQVAAKQQQQQQQLRLQQQQKRFHCYAAAAAAAAPRQSLPRNV</sequence>
<evidence type="ECO:0000256" key="1">
    <source>
        <dbReference type="SAM" id="MobiDB-lite"/>
    </source>
</evidence>
<dbReference type="RefSeq" id="XP_013232058.1">
    <property type="nucleotide sequence ID" value="XM_013376604.1"/>
</dbReference>
<accession>U6KWK5</accession>
<dbReference type="GeneID" id="25252092"/>
<reference evidence="3" key="2">
    <citation type="submission" date="2013-10" db="EMBL/GenBank/DDBJ databases">
        <authorList>
            <person name="Aslett M."/>
        </authorList>
    </citation>
    <scope>NUCLEOTIDE SEQUENCE [LARGE SCALE GENOMIC DNA]</scope>
    <source>
        <strain evidence="3">Houghton</strain>
    </source>
</reference>
<feature type="transmembrane region" description="Helical" evidence="2">
    <location>
        <begin position="220"/>
        <end position="242"/>
    </location>
</feature>
<gene>
    <name evidence="3" type="ORF">ETH_00014675</name>
</gene>
<dbReference type="EMBL" id="HG675595">
    <property type="protein sequence ID" value="CDJ41308.1"/>
    <property type="molecule type" value="Genomic_DNA"/>
</dbReference>
<feature type="transmembrane region" description="Helical" evidence="2">
    <location>
        <begin position="169"/>
        <end position="191"/>
    </location>
</feature>
<name>U6KWK5_EIMTE</name>
<keyword evidence="2" id="KW-0472">Membrane</keyword>
<evidence type="ECO:0000256" key="2">
    <source>
        <dbReference type="SAM" id="Phobius"/>
    </source>
</evidence>
<dbReference type="VEuPathDB" id="ToxoDB:ETH2_0711000"/>
<dbReference type="AlphaFoldDB" id="U6KWK5"/>
<keyword evidence="2" id="KW-1133">Transmembrane helix</keyword>
<feature type="compositionally biased region" description="Low complexity" evidence="1">
    <location>
        <begin position="45"/>
        <end position="76"/>
    </location>
</feature>
<dbReference type="Proteomes" id="UP000030747">
    <property type="component" value="Unassembled WGS sequence"/>
</dbReference>
<feature type="region of interest" description="Disordered" evidence="1">
    <location>
        <begin position="45"/>
        <end position="85"/>
    </location>
</feature>
<dbReference type="VEuPathDB" id="ToxoDB:ETH_00014675"/>
<feature type="transmembrane region" description="Helical" evidence="2">
    <location>
        <begin position="286"/>
        <end position="306"/>
    </location>
</feature>
<dbReference type="OrthoDB" id="333133at2759"/>